<protein>
    <submittedName>
        <fullName evidence="2">Putative RxLR effector</fullName>
    </submittedName>
</protein>
<evidence type="ECO:0000256" key="1">
    <source>
        <dbReference type="SAM" id="SignalP"/>
    </source>
</evidence>
<proteinExistence type="evidence at transcript level"/>
<name>A0A650FFY5_PLAVT</name>
<keyword evidence="1" id="KW-0732">Signal</keyword>
<dbReference type="AlphaFoldDB" id="A0A650FFY5"/>
<dbReference type="EMBL" id="MN328431">
    <property type="protein sequence ID" value="QGU18309.1"/>
    <property type="molecule type" value="mRNA"/>
</dbReference>
<feature type="signal peptide" evidence="1">
    <location>
        <begin position="1"/>
        <end position="21"/>
    </location>
</feature>
<reference evidence="2" key="1">
    <citation type="submission" date="2019-08" db="EMBL/GenBank/DDBJ databases">
        <authorList>
            <person name="Chen T."/>
        </authorList>
    </citation>
    <scope>NUCLEOTIDE SEQUENCE</scope>
    <source>
        <strain evidence="2">YL</strain>
    </source>
</reference>
<evidence type="ECO:0000313" key="2">
    <source>
        <dbReference type="EMBL" id="QGU18309.1"/>
    </source>
</evidence>
<accession>A0A650FFY5</accession>
<sequence>MYLPLYVRVLTVVALIASVDASSVNRTELIVKKSNAALGLAPTPVTRDEGFKRPLGDEQAVNDDTNGEDRFIGNIFRKNPGKVIDKPLGPVKPHEVALEAQINHWLGANLPLDEVFNRLAYGKTRQEEFLAKTVLPFYIAYSQATALKRGSQDIYGVEVLLKKFWRDDLVRLLNLGLNNRDEIGRDTARKISIGLVDWYYRKNYEAEYVANMLQGDQPILHRVHAEVIESRYNPKKAAGTTRASDVNVN</sequence>
<feature type="chain" id="PRO_5025050014" evidence="1">
    <location>
        <begin position="22"/>
        <end position="249"/>
    </location>
</feature>
<organism evidence="2">
    <name type="scientific">Plasmopara viticola</name>
    <name type="common">Downy mildew of grapevine</name>
    <name type="synonym">Botrytis viticola</name>
    <dbReference type="NCBI Taxonomy" id="143451"/>
    <lineage>
        <taxon>Eukaryota</taxon>
        <taxon>Sar</taxon>
        <taxon>Stramenopiles</taxon>
        <taxon>Oomycota</taxon>
        <taxon>Peronosporomycetes</taxon>
        <taxon>Peronosporales</taxon>
        <taxon>Peronosporaceae</taxon>
        <taxon>Plasmopara</taxon>
    </lineage>
</organism>